<reference evidence="2 3" key="1">
    <citation type="submission" date="2018-07" db="EMBL/GenBank/DDBJ databases">
        <title>Genome sequencing of Runella.</title>
        <authorList>
            <person name="Baek M.-G."/>
            <person name="Yi H."/>
        </authorList>
    </citation>
    <scope>NUCLEOTIDE SEQUENCE [LARGE SCALE GENOMIC DNA]</scope>
    <source>
        <strain evidence="2 3">HYN0085</strain>
    </source>
</reference>
<dbReference type="AlphaFoldDB" id="A0A344TFM3"/>
<dbReference type="Proteomes" id="UP000251993">
    <property type="component" value="Chromosome"/>
</dbReference>
<dbReference type="SUPFAM" id="SSF54506">
    <property type="entry name" value="Diaminopimelate epimerase-like"/>
    <property type="match status" value="1"/>
</dbReference>
<proteinExistence type="inferred from homology"/>
<evidence type="ECO:0000313" key="3">
    <source>
        <dbReference type="Proteomes" id="UP000251993"/>
    </source>
</evidence>
<dbReference type="KEGG" id="run:DR864_06720"/>
<dbReference type="EMBL" id="CP030850">
    <property type="protein sequence ID" value="AXE17444.1"/>
    <property type="molecule type" value="Genomic_DNA"/>
</dbReference>
<dbReference type="FunFam" id="3.10.310.10:FF:000003">
    <property type="entry name" value="Proline racemase"/>
    <property type="match status" value="1"/>
</dbReference>
<gene>
    <name evidence="2" type="ORF">DR864_06720</name>
</gene>
<dbReference type="RefSeq" id="WP_114066229.1">
    <property type="nucleotide sequence ID" value="NZ_CP030850.1"/>
</dbReference>
<name>A0A344TFM3_9BACT</name>
<organism evidence="2 3">
    <name type="scientific">Runella rosea</name>
    <dbReference type="NCBI Taxonomy" id="2259595"/>
    <lineage>
        <taxon>Bacteria</taxon>
        <taxon>Pseudomonadati</taxon>
        <taxon>Bacteroidota</taxon>
        <taxon>Cytophagia</taxon>
        <taxon>Cytophagales</taxon>
        <taxon>Spirosomataceae</taxon>
        <taxon>Runella</taxon>
    </lineage>
</organism>
<protein>
    <submittedName>
        <fullName evidence="2">Proline racemase</fullName>
    </submittedName>
</protein>
<dbReference type="OrthoDB" id="181267at2"/>
<dbReference type="PANTHER" id="PTHR33442">
    <property type="entry name" value="TRANS-3-HYDROXY-L-PROLINE DEHYDRATASE"/>
    <property type="match status" value="1"/>
</dbReference>
<dbReference type="InterPro" id="IPR008794">
    <property type="entry name" value="Pro_racemase_fam"/>
</dbReference>
<evidence type="ECO:0000256" key="1">
    <source>
        <dbReference type="ARBA" id="ARBA00007529"/>
    </source>
</evidence>
<dbReference type="GO" id="GO:0047580">
    <property type="term" value="F:4-hydroxyproline epimerase activity"/>
    <property type="evidence" value="ECO:0007669"/>
    <property type="project" value="TreeGrafter"/>
</dbReference>
<dbReference type="Pfam" id="PF05544">
    <property type="entry name" value="Pro_racemase"/>
    <property type="match status" value="1"/>
</dbReference>
<keyword evidence="3" id="KW-1185">Reference proteome</keyword>
<evidence type="ECO:0000313" key="2">
    <source>
        <dbReference type="EMBL" id="AXE17444.1"/>
    </source>
</evidence>
<dbReference type="PANTHER" id="PTHR33442:SF1">
    <property type="entry name" value="TRANS-3-HYDROXY-L-PROLINE DEHYDRATASE"/>
    <property type="match status" value="1"/>
</dbReference>
<dbReference type="Gene3D" id="3.10.310.10">
    <property type="entry name" value="Diaminopimelate Epimerase, Chain A, domain 1"/>
    <property type="match status" value="2"/>
</dbReference>
<dbReference type="PIRSF" id="PIRSF029792">
    <property type="entry name" value="Pro_racemase"/>
    <property type="match status" value="1"/>
</dbReference>
<dbReference type="SFLD" id="SFLDS00028">
    <property type="entry name" value="Proline_Racemase"/>
    <property type="match status" value="1"/>
</dbReference>
<comment type="similarity">
    <text evidence="1">Belongs to the proline racemase family.</text>
</comment>
<sequence>MTPFYQRIRALNAWKPPQDWLQLTAIDAHTGGEPLRIITDGLPQIRGNTILERRAYLKTNLDHLRKALMWEPRGHADMYGCIITEPVTEEADFGVIFLHNEGYSSMCGHGIIAVTKVAVELGLIEAKQPVTTVRIDAPAGLITACANVKNGQITSVRFQNVPSFVLYRDQRLTIEGLGEVSFDVVYGGAFYAYVDADALGIGMTIGDYRLLIEKGMVIKKAVMDSLPIVHPFEEDLSFLYGTIFYGKGHTEGVDSRNVCIFADGEVDRSPTGTGVSGRVALQHARGELAMNQPMVIESIVGSRFTASIQSITTFGPHAAVIPEVEGTAHICGKNTFLIDPKDELGKGFFLR</sequence>
<accession>A0A344TFM3</accession>